<evidence type="ECO:0000313" key="12">
    <source>
        <dbReference type="Proteomes" id="UP001476798"/>
    </source>
</evidence>
<keyword evidence="4" id="KW-0813">Transport</keyword>
<keyword evidence="10" id="KW-0732">Signal</keyword>
<evidence type="ECO:0000256" key="3">
    <source>
        <dbReference type="ARBA" id="ARBA00009714"/>
    </source>
</evidence>
<dbReference type="PANTHER" id="PTHR13190">
    <property type="entry name" value="AUTOPHAGY-RELATED 2, ISOFORM A"/>
    <property type="match status" value="1"/>
</dbReference>
<feature type="signal peptide" evidence="10">
    <location>
        <begin position="1"/>
        <end position="26"/>
    </location>
</feature>
<evidence type="ECO:0000256" key="6">
    <source>
        <dbReference type="ARBA" id="ARBA00023055"/>
    </source>
</evidence>
<comment type="subcellular location">
    <subcellularLocation>
        <location evidence="1">Endoplasmic reticulum membrane</location>
        <topology evidence="1">Peripheral membrane protein</topology>
    </subcellularLocation>
    <subcellularLocation>
        <location evidence="2">Preautophagosomal structure membrane</location>
        <topology evidence="2">Peripheral membrane protein</topology>
    </subcellularLocation>
</comment>
<comment type="catalytic activity">
    <reaction evidence="9">
        <text>a 1,2-diacyl-sn-glycero-3-phosphoethanolamine(in) = a 1,2-diacyl-sn-glycero-3-phosphoethanolamine(out)</text>
        <dbReference type="Rhea" id="RHEA:38895"/>
        <dbReference type="ChEBI" id="CHEBI:64612"/>
    </reaction>
</comment>
<evidence type="ECO:0000256" key="5">
    <source>
        <dbReference type="ARBA" id="ARBA00022824"/>
    </source>
</evidence>
<evidence type="ECO:0000256" key="10">
    <source>
        <dbReference type="SAM" id="SignalP"/>
    </source>
</evidence>
<dbReference type="EMBL" id="JAHRIO010020416">
    <property type="protein sequence ID" value="MEQ2164582.1"/>
    <property type="molecule type" value="Genomic_DNA"/>
</dbReference>
<comment type="similarity">
    <text evidence="3">Belongs to the ATG2 family.</text>
</comment>
<dbReference type="InterPro" id="IPR026849">
    <property type="entry name" value="ATG2"/>
</dbReference>
<keyword evidence="7" id="KW-0472">Membrane</keyword>
<evidence type="ECO:0000256" key="1">
    <source>
        <dbReference type="ARBA" id="ARBA00004406"/>
    </source>
</evidence>
<organism evidence="11 12">
    <name type="scientific">Goodea atripinnis</name>
    <dbReference type="NCBI Taxonomy" id="208336"/>
    <lineage>
        <taxon>Eukaryota</taxon>
        <taxon>Metazoa</taxon>
        <taxon>Chordata</taxon>
        <taxon>Craniata</taxon>
        <taxon>Vertebrata</taxon>
        <taxon>Euteleostomi</taxon>
        <taxon>Actinopterygii</taxon>
        <taxon>Neopterygii</taxon>
        <taxon>Teleostei</taxon>
        <taxon>Neoteleostei</taxon>
        <taxon>Acanthomorphata</taxon>
        <taxon>Ovalentaria</taxon>
        <taxon>Atherinomorphae</taxon>
        <taxon>Cyprinodontiformes</taxon>
        <taxon>Goodeidae</taxon>
        <taxon>Goodea</taxon>
    </lineage>
</organism>
<sequence>MQPSASLPSHNLSLLSLTVIIGKALLRSCGFSVFPYQEDQTQGEIVLDLEGGKIFSVAQHQNDPNLNFLTLESKRVELYHRAVVEDTSIPQRLEMPSFTPPKHLDPTIYPTEVGVSSVRGREGEPQMLSTAIKITLDLKNNVKVCPSYAPASCCNFKFSINLKKKCLSLSFIGVLGCSSAARCHYETLHDTDQSELARADYVCVLDIDLLELAITTWKGSDTGKLFSHRTSLGSTA</sequence>
<dbReference type="PANTHER" id="PTHR13190:SF21">
    <property type="entry name" value="AUTOPHAGY-RELATED PROTEIN 2 HOMOLOG A"/>
    <property type="match status" value="1"/>
</dbReference>
<keyword evidence="6" id="KW-0445">Lipid transport</keyword>
<reference evidence="11 12" key="1">
    <citation type="submission" date="2021-06" db="EMBL/GenBank/DDBJ databases">
        <authorList>
            <person name="Palmer J.M."/>
        </authorList>
    </citation>
    <scope>NUCLEOTIDE SEQUENCE [LARGE SCALE GENOMIC DNA]</scope>
    <source>
        <strain evidence="11 12">GA_2019</strain>
        <tissue evidence="11">Muscle</tissue>
    </source>
</reference>
<feature type="chain" id="PRO_5046199268" evidence="10">
    <location>
        <begin position="27"/>
        <end position="236"/>
    </location>
</feature>
<keyword evidence="5" id="KW-0256">Endoplasmic reticulum</keyword>
<evidence type="ECO:0000256" key="4">
    <source>
        <dbReference type="ARBA" id="ARBA00022448"/>
    </source>
</evidence>
<accession>A0ABV0MZL5</accession>
<evidence type="ECO:0000256" key="2">
    <source>
        <dbReference type="ARBA" id="ARBA00004623"/>
    </source>
</evidence>
<keyword evidence="12" id="KW-1185">Reference proteome</keyword>
<comment type="catalytic activity">
    <reaction evidence="8">
        <text>a 1,2-diacyl-sn-glycero-3-phospho-L-serine(in) = a 1,2-diacyl-sn-glycero-3-phospho-L-serine(out)</text>
        <dbReference type="Rhea" id="RHEA:38663"/>
        <dbReference type="ChEBI" id="CHEBI:57262"/>
    </reaction>
</comment>
<gene>
    <name evidence="11" type="ORF">GOODEAATRI_008097</name>
</gene>
<evidence type="ECO:0000256" key="8">
    <source>
        <dbReference type="ARBA" id="ARBA00024479"/>
    </source>
</evidence>
<comment type="caution">
    <text evidence="11">The sequence shown here is derived from an EMBL/GenBank/DDBJ whole genome shotgun (WGS) entry which is preliminary data.</text>
</comment>
<evidence type="ECO:0000256" key="9">
    <source>
        <dbReference type="ARBA" id="ARBA00024615"/>
    </source>
</evidence>
<evidence type="ECO:0000256" key="7">
    <source>
        <dbReference type="ARBA" id="ARBA00023136"/>
    </source>
</evidence>
<protein>
    <submittedName>
        <fullName evidence="11">Uncharacterized protein</fullName>
    </submittedName>
</protein>
<name>A0ABV0MZL5_9TELE</name>
<evidence type="ECO:0000313" key="11">
    <source>
        <dbReference type="EMBL" id="MEQ2164582.1"/>
    </source>
</evidence>
<dbReference type="Proteomes" id="UP001476798">
    <property type="component" value="Unassembled WGS sequence"/>
</dbReference>
<proteinExistence type="inferred from homology"/>